<dbReference type="GeneID" id="94235945"/>
<name>A0A1C3IQ94_9VIBR</name>
<evidence type="ECO:0000313" key="6">
    <source>
        <dbReference type="EMBL" id="SBS63560.1"/>
    </source>
</evidence>
<dbReference type="EMBL" id="FLQP01000021">
    <property type="protein sequence ID" value="SBS63560.1"/>
    <property type="molecule type" value="Genomic_DNA"/>
</dbReference>
<evidence type="ECO:0000259" key="5">
    <source>
        <dbReference type="Pfam" id="PF01420"/>
    </source>
</evidence>
<dbReference type="PANTHER" id="PTHR30408:SF12">
    <property type="entry name" value="TYPE I RESTRICTION ENZYME MJAVIII SPECIFICITY SUBUNIT"/>
    <property type="match status" value="1"/>
</dbReference>
<keyword evidence="3" id="KW-0238">DNA-binding</keyword>
<dbReference type="GO" id="GO:0003677">
    <property type="term" value="F:DNA binding"/>
    <property type="evidence" value="ECO:0007669"/>
    <property type="project" value="UniProtKB-KW"/>
</dbReference>
<keyword evidence="4" id="KW-0175">Coiled coil</keyword>
<sequence length="407" mass="45483">MPYSLLEAKEISELCTVVDCEHKTAPYVGSSNYLVVRTSNVRNGQLLMEDMKFTTSEGYKEWTQRAVPEYGDVLFTREAPAGESCLVPYNTKVCMGQRMVMLRPMKEKTDPVFLSLILNTERTKADISRLSIGSTVSRINIADIKKLKVSSPPLPEQQKIAKILSTWDKAITTTEKLIANSKQQKKALMQQLLTGKKRLVNPETGKEFEGEWNRYSLSDLVDIDRKSLGKKTHEDFEFKYISLSDVAGGVISKDLENVVFSNAPSRARRILQDGDILLSTVRPNLKGFAKVTRSYSECIASTGFSVLTSKKQVSADYVYQYIFGAHITGQIDSLVVGSNYPAINSSDVGGLKVYCPTYNEQQKIASVLTAADKEIELLEEKLAHLKQEKKALMQQLLTGKRRVKIAA</sequence>
<feature type="coiled-coil region" evidence="4">
    <location>
        <begin position="368"/>
        <end position="395"/>
    </location>
</feature>
<dbReference type="CDD" id="cd17246">
    <property type="entry name" value="RMtype1_S_SonII-TRD2-CR2_like"/>
    <property type="match status" value="1"/>
</dbReference>
<evidence type="ECO:0000313" key="7">
    <source>
        <dbReference type="Proteomes" id="UP000092876"/>
    </source>
</evidence>
<dbReference type="Gene3D" id="1.10.287.1120">
    <property type="entry name" value="Bipartite methylase S protein"/>
    <property type="match status" value="1"/>
</dbReference>
<proteinExistence type="inferred from homology"/>
<protein>
    <submittedName>
        <fullName evidence="6">Type-1 restriction enzyme EcoKI specificity protein</fullName>
    </submittedName>
</protein>
<dbReference type="GO" id="GO:0009307">
    <property type="term" value="P:DNA restriction-modification system"/>
    <property type="evidence" value="ECO:0007669"/>
    <property type="project" value="UniProtKB-KW"/>
</dbReference>
<feature type="domain" description="Type I restriction modification DNA specificity" evidence="5">
    <location>
        <begin position="9"/>
        <end position="178"/>
    </location>
</feature>
<dbReference type="InterPro" id="IPR044946">
    <property type="entry name" value="Restrct_endonuc_typeI_TRD_sf"/>
</dbReference>
<dbReference type="InterPro" id="IPR000055">
    <property type="entry name" value="Restrct_endonuc_typeI_TRD"/>
</dbReference>
<dbReference type="Gene3D" id="3.90.220.20">
    <property type="entry name" value="DNA methylase specificity domains"/>
    <property type="match status" value="2"/>
</dbReference>
<dbReference type="AlphaFoldDB" id="A0A1C3IQ94"/>
<dbReference type="SUPFAM" id="SSF116734">
    <property type="entry name" value="DNA methylase specificity domain"/>
    <property type="match status" value="2"/>
</dbReference>
<evidence type="ECO:0000256" key="3">
    <source>
        <dbReference type="ARBA" id="ARBA00023125"/>
    </source>
</evidence>
<evidence type="ECO:0000256" key="1">
    <source>
        <dbReference type="ARBA" id="ARBA00010923"/>
    </source>
</evidence>
<accession>A0A1C3IQ94</accession>
<reference evidence="7" key="1">
    <citation type="submission" date="2016-06" db="EMBL/GenBank/DDBJ databases">
        <authorList>
            <person name="Rodrigo-Torres Lidia"/>
            <person name="Arahal R.David."/>
        </authorList>
    </citation>
    <scope>NUCLEOTIDE SEQUENCE [LARGE SCALE GENOMIC DNA]</scope>
    <source>
        <strain evidence="7">CECT 7223</strain>
    </source>
</reference>
<dbReference type="RefSeq" id="WP_065678923.1">
    <property type="nucleotide sequence ID" value="NZ_AP025462.1"/>
</dbReference>
<evidence type="ECO:0000256" key="2">
    <source>
        <dbReference type="ARBA" id="ARBA00022747"/>
    </source>
</evidence>
<feature type="domain" description="Type I restriction modification DNA specificity" evidence="5">
    <location>
        <begin position="211"/>
        <end position="387"/>
    </location>
</feature>
<comment type="similarity">
    <text evidence="1">Belongs to the type-I restriction system S methylase family.</text>
</comment>
<organism evidence="6 7">
    <name type="scientific">Vibrio atlanticus</name>
    <dbReference type="NCBI Taxonomy" id="693153"/>
    <lineage>
        <taxon>Bacteria</taxon>
        <taxon>Pseudomonadati</taxon>
        <taxon>Pseudomonadota</taxon>
        <taxon>Gammaproteobacteria</taxon>
        <taxon>Vibrionales</taxon>
        <taxon>Vibrionaceae</taxon>
        <taxon>Vibrio</taxon>
    </lineage>
</organism>
<dbReference type="InterPro" id="IPR052021">
    <property type="entry name" value="Type-I_RS_S_subunit"/>
</dbReference>
<gene>
    <name evidence="6" type="primary">hsdS_1</name>
    <name evidence="6" type="ORF">VAT7223_01728</name>
</gene>
<evidence type="ECO:0000256" key="4">
    <source>
        <dbReference type="SAM" id="Coils"/>
    </source>
</evidence>
<dbReference type="Proteomes" id="UP000092876">
    <property type="component" value="Unassembled WGS sequence"/>
</dbReference>
<dbReference type="Pfam" id="PF01420">
    <property type="entry name" value="Methylase_S"/>
    <property type="match status" value="2"/>
</dbReference>
<dbReference type="PANTHER" id="PTHR30408">
    <property type="entry name" value="TYPE-1 RESTRICTION ENZYME ECOKI SPECIFICITY PROTEIN"/>
    <property type="match status" value="1"/>
</dbReference>
<keyword evidence="2" id="KW-0680">Restriction system</keyword>